<sequence>MKKCILLGVCCTFLTVCSAQIKFRSDNYLGLSSGAWGSAGLIQTVNGLYKGPWFLGLGAGLDYYRFRSVPLFLSLTRDLPSFSKRSGLFVALNAGTNLPWYTRKLSPYDEFTSSKFYPGSWWSASLDYKWKLSVRTGKALLLSAGYSMKKLKENLTGPSSSTCITPGACEVTLQTYVYEYLNRSFFFAIGVQF</sequence>
<dbReference type="RefSeq" id="WP_133992467.1">
    <property type="nucleotide sequence ID" value="NZ_SODV01000001.1"/>
</dbReference>
<feature type="signal peptide" evidence="1">
    <location>
        <begin position="1"/>
        <end position="19"/>
    </location>
</feature>
<evidence type="ECO:0008006" key="4">
    <source>
        <dbReference type="Google" id="ProtNLM"/>
    </source>
</evidence>
<evidence type="ECO:0000313" key="2">
    <source>
        <dbReference type="EMBL" id="TDX00629.1"/>
    </source>
</evidence>
<protein>
    <recommendedName>
        <fullName evidence="4">Outer membrane protein with beta-barrel domain</fullName>
    </recommendedName>
</protein>
<name>A0A4R8DRM5_9BACT</name>
<proteinExistence type="predicted"/>
<feature type="chain" id="PRO_5020635282" description="Outer membrane protein with beta-barrel domain" evidence="1">
    <location>
        <begin position="20"/>
        <end position="193"/>
    </location>
</feature>
<dbReference type="EMBL" id="SODV01000001">
    <property type="protein sequence ID" value="TDX00629.1"/>
    <property type="molecule type" value="Genomic_DNA"/>
</dbReference>
<dbReference type="OrthoDB" id="647138at2"/>
<organism evidence="2 3">
    <name type="scientific">Dinghuibacter silviterrae</name>
    <dbReference type="NCBI Taxonomy" id="1539049"/>
    <lineage>
        <taxon>Bacteria</taxon>
        <taxon>Pseudomonadati</taxon>
        <taxon>Bacteroidota</taxon>
        <taxon>Chitinophagia</taxon>
        <taxon>Chitinophagales</taxon>
        <taxon>Chitinophagaceae</taxon>
        <taxon>Dinghuibacter</taxon>
    </lineage>
</organism>
<evidence type="ECO:0000313" key="3">
    <source>
        <dbReference type="Proteomes" id="UP000294498"/>
    </source>
</evidence>
<dbReference type="AlphaFoldDB" id="A0A4R8DRM5"/>
<comment type="caution">
    <text evidence="2">The sequence shown here is derived from an EMBL/GenBank/DDBJ whole genome shotgun (WGS) entry which is preliminary data.</text>
</comment>
<accession>A0A4R8DRM5</accession>
<keyword evidence="3" id="KW-1185">Reference proteome</keyword>
<evidence type="ECO:0000256" key="1">
    <source>
        <dbReference type="SAM" id="SignalP"/>
    </source>
</evidence>
<gene>
    <name evidence="2" type="ORF">EDB95_1654</name>
</gene>
<keyword evidence="1" id="KW-0732">Signal</keyword>
<reference evidence="2 3" key="1">
    <citation type="submission" date="2019-03" db="EMBL/GenBank/DDBJ databases">
        <title>Genomic Encyclopedia of Type Strains, Phase IV (KMG-IV): sequencing the most valuable type-strain genomes for metagenomic binning, comparative biology and taxonomic classification.</title>
        <authorList>
            <person name="Goeker M."/>
        </authorList>
    </citation>
    <scope>NUCLEOTIDE SEQUENCE [LARGE SCALE GENOMIC DNA]</scope>
    <source>
        <strain evidence="2 3">DSM 100059</strain>
    </source>
</reference>
<dbReference type="Proteomes" id="UP000294498">
    <property type="component" value="Unassembled WGS sequence"/>
</dbReference>